<protein>
    <submittedName>
        <fullName evidence="1">Uncharacterized protein</fullName>
    </submittedName>
</protein>
<sequence length="151" mass="17839">MEEMIPAGFRPRSSSVEQLVYPHDQSRETQGSVNLVEHESPGAVNQLELEKMKLEYQLKTKQMEYQFKTKQMELEVEREIERGKLQVEKLKLDREIDNDSQFKARELEIQEKQLELNFGNLSSLVPNFKDDDVDGFFNSFERRAEKHGWSE</sequence>
<gene>
    <name evidence="1" type="ORF">Pmani_014177</name>
</gene>
<evidence type="ECO:0000313" key="1">
    <source>
        <dbReference type="EMBL" id="KAK4314472.1"/>
    </source>
</evidence>
<proteinExistence type="predicted"/>
<dbReference type="EMBL" id="JAWZYT010001218">
    <property type="protein sequence ID" value="KAK4314472.1"/>
    <property type="molecule type" value="Genomic_DNA"/>
</dbReference>
<keyword evidence="2" id="KW-1185">Reference proteome</keyword>
<comment type="caution">
    <text evidence="1">The sequence shown here is derived from an EMBL/GenBank/DDBJ whole genome shotgun (WGS) entry which is preliminary data.</text>
</comment>
<accession>A0AAE1PWQ5</accession>
<organism evidence="1 2">
    <name type="scientific">Petrolisthes manimaculis</name>
    <dbReference type="NCBI Taxonomy" id="1843537"/>
    <lineage>
        <taxon>Eukaryota</taxon>
        <taxon>Metazoa</taxon>
        <taxon>Ecdysozoa</taxon>
        <taxon>Arthropoda</taxon>
        <taxon>Crustacea</taxon>
        <taxon>Multicrustacea</taxon>
        <taxon>Malacostraca</taxon>
        <taxon>Eumalacostraca</taxon>
        <taxon>Eucarida</taxon>
        <taxon>Decapoda</taxon>
        <taxon>Pleocyemata</taxon>
        <taxon>Anomura</taxon>
        <taxon>Galatheoidea</taxon>
        <taxon>Porcellanidae</taxon>
        <taxon>Petrolisthes</taxon>
    </lineage>
</organism>
<dbReference type="AlphaFoldDB" id="A0AAE1PWQ5"/>
<evidence type="ECO:0000313" key="2">
    <source>
        <dbReference type="Proteomes" id="UP001292094"/>
    </source>
</evidence>
<name>A0AAE1PWQ5_9EUCA</name>
<dbReference type="Proteomes" id="UP001292094">
    <property type="component" value="Unassembled WGS sequence"/>
</dbReference>
<reference evidence="1" key="1">
    <citation type="submission" date="2023-11" db="EMBL/GenBank/DDBJ databases">
        <title>Genome assemblies of two species of porcelain crab, Petrolisthes cinctipes and Petrolisthes manimaculis (Anomura: Porcellanidae).</title>
        <authorList>
            <person name="Angst P."/>
        </authorList>
    </citation>
    <scope>NUCLEOTIDE SEQUENCE</scope>
    <source>
        <strain evidence="1">PB745_02</strain>
        <tissue evidence="1">Gill</tissue>
    </source>
</reference>